<gene>
    <name evidence="2" type="ORF">LITE_LOCUS14300</name>
</gene>
<protein>
    <submittedName>
        <fullName evidence="2">Uncharacterized protein</fullName>
    </submittedName>
</protein>
<feature type="non-terminal residue" evidence="2">
    <location>
        <position position="1"/>
    </location>
</feature>
<reference evidence="2" key="1">
    <citation type="submission" date="2022-08" db="EMBL/GenBank/DDBJ databases">
        <authorList>
            <person name="Gutierrez-Valencia J."/>
        </authorList>
    </citation>
    <scope>NUCLEOTIDE SEQUENCE</scope>
</reference>
<evidence type="ECO:0000256" key="1">
    <source>
        <dbReference type="SAM" id="MobiDB-lite"/>
    </source>
</evidence>
<dbReference type="AlphaFoldDB" id="A0AAV0JH21"/>
<dbReference type="EMBL" id="CAMGYJ010000005">
    <property type="protein sequence ID" value="CAI0409223.1"/>
    <property type="molecule type" value="Genomic_DNA"/>
</dbReference>
<keyword evidence="3" id="KW-1185">Reference proteome</keyword>
<evidence type="ECO:0000313" key="3">
    <source>
        <dbReference type="Proteomes" id="UP001154282"/>
    </source>
</evidence>
<proteinExistence type="predicted"/>
<feature type="region of interest" description="Disordered" evidence="1">
    <location>
        <begin position="126"/>
        <end position="153"/>
    </location>
</feature>
<evidence type="ECO:0000313" key="2">
    <source>
        <dbReference type="EMBL" id="CAI0409223.1"/>
    </source>
</evidence>
<dbReference type="Proteomes" id="UP001154282">
    <property type="component" value="Unassembled WGS sequence"/>
</dbReference>
<name>A0AAV0JH21_9ROSI</name>
<comment type="caution">
    <text evidence="2">The sequence shown here is derived from an EMBL/GenBank/DDBJ whole genome shotgun (WGS) entry which is preliminary data.</text>
</comment>
<sequence length="242" mass="27513">NKEHIFNLSLKNQNHYHNHKSITHSRESQNVKENSGLRRLRFRCPWRRQREQRQQLRLRFSRCRQRRRMQVKPLLRDRSVLLLQWRRRAAAAAAVPRRRRAGGGGGAVVVVEEWVLIQRSNRAQSQLGEVQHTRRQDLRSGGGGGGGRRRDEIGIEGETAGGRKQSVDHQAAVLEAVAPPLVELLLLLLLLFLVGYASDRRNGEIGAAPHRRRWRRILGSWGGGLFGCVGGSSENLDDLLES</sequence>
<organism evidence="2 3">
    <name type="scientific">Linum tenue</name>
    <dbReference type="NCBI Taxonomy" id="586396"/>
    <lineage>
        <taxon>Eukaryota</taxon>
        <taxon>Viridiplantae</taxon>
        <taxon>Streptophyta</taxon>
        <taxon>Embryophyta</taxon>
        <taxon>Tracheophyta</taxon>
        <taxon>Spermatophyta</taxon>
        <taxon>Magnoliopsida</taxon>
        <taxon>eudicotyledons</taxon>
        <taxon>Gunneridae</taxon>
        <taxon>Pentapetalae</taxon>
        <taxon>rosids</taxon>
        <taxon>fabids</taxon>
        <taxon>Malpighiales</taxon>
        <taxon>Linaceae</taxon>
        <taxon>Linum</taxon>
    </lineage>
</organism>
<accession>A0AAV0JH21</accession>